<organism evidence="2">
    <name type="scientific">Gaeumannomyces tritici (strain R3-111a-1)</name>
    <name type="common">Wheat and barley take-all root rot fungus</name>
    <name type="synonym">Gaeumannomyces graminis var. tritici</name>
    <dbReference type="NCBI Taxonomy" id="644352"/>
    <lineage>
        <taxon>Eukaryota</taxon>
        <taxon>Fungi</taxon>
        <taxon>Dikarya</taxon>
        <taxon>Ascomycota</taxon>
        <taxon>Pezizomycotina</taxon>
        <taxon>Sordariomycetes</taxon>
        <taxon>Sordariomycetidae</taxon>
        <taxon>Magnaporthales</taxon>
        <taxon>Magnaporthaceae</taxon>
        <taxon>Gaeumannomyces</taxon>
    </lineage>
</organism>
<dbReference type="EMBL" id="GL385399">
    <property type="protein sequence ID" value="EJT72767.1"/>
    <property type="molecule type" value="Genomic_DNA"/>
</dbReference>
<dbReference type="AlphaFoldDB" id="J3P7Y4"/>
<dbReference type="HOGENOM" id="CLU_1610851_0_0_1"/>
<reference evidence="4" key="1">
    <citation type="submission" date="2010-07" db="EMBL/GenBank/DDBJ databases">
        <title>The genome sequence of Gaeumannomyces graminis var. tritici strain R3-111a-1.</title>
        <authorList>
            <consortium name="The Broad Institute Genome Sequencing Platform"/>
            <person name="Ma L.-J."/>
            <person name="Dead R."/>
            <person name="Young S."/>
            <person name="Zeng Q."/>
            <person name="Koehrsen M."/>
            <person name="Alvarado L."/>
            <person name="Berlin A."/>
            <person name="Chapman S.B."/>
            <person name="Chen Z."/>
            <person name="Freedman E."/>
            <person name="Gellesch M."/>
            <person name="Goldberg J."/>
            <person name="Griggs A."/>
            <person name="Gujja S."/>
            <person name="Heilman E.R."/>
            <person name="Heiman D."/>
            <person name="Hepburn T."/>
            <person name="Howarth C."/>
            <person name="Jen D."/>
            <person name="Larson L."/>
            <person name="Mehta T."/>
            <person name="Neiman D."/>
            <person name="Pearson M."/>
            <person name="Roberts A."/>
            <person name="Saif S."/>
            <person name="Shea T."/>
            <person name="Shenoy N."/>
            <person name="Sisk P."/>
            <person name="Stolte C."/>
            <person name="Sykes S."/>
            <person name="Walk T."/>
            <person name="White J."/>
            <person name="Yandava C."/>
            <person name="Haas B."/>
            <person name="Nusbaum C."/>
            <person name="Birren B."/>
        </authorList>
    </citation>
    <scope>NUCLEOTIDE SEQUENCE [LARGE SCALE GENOMIC DNA]</scope>
    <source>
        <strain evidence="4">R3-111a-1</strain>
    </source>
</reference>
<dbReference type="VEuPathDB" id="FungiDB:GGTG_09623"/>
<reference evidence="2" key="3">
    <citation type="submission" date="2010-09" db="EMBL/GenBank/DDBJ databases">
        <title>Annotation of Gaeumannomyces graminis var. tritici R3-111a-1.</title>
        <authorList>
            <consortium name="The Broad Institute Genome Sequencing Platform"/>
            <person name="Ma L.-J."/>
            <person name="Dead R."/>
            <person name="Young S.K."/>
            <person name="Zeng Q."/>
            <person name="Gargeya S."/>
            <person name="Fitzgerald M."/>
            <person name="Haas B."/>
            <person name="Abouelleil A."/>
            <person name="Alvarado L."/>
            <person name="Arachchi H.M."/>
            <person name="Berlin A."/>
            <person name="Brown A."/>
            <person name="Chapman S.B."/>
            <person name="Chen Z."/>
            <person name="Dunbar C."/>
            <person name="Freedman E."/>
            <person name="Gearin G."/>
            <person name="Gellesch M."/>
            <person name="Goldberg J."/>
            <person name="Griggs A."/>
            <person name="Gujja S."/>
            <person name="Heiman D."/>
            <person name="Howarth C."/>
            <person name="Larson L."/>
            <person name="Lui A."/>
            <person name="MacDonald P.J.P."/>
            <person name="Mehta T."/>
            <person name="Montmayeur A."/>
            <person name="Murphy C."/>
            <person name="Neiman D."/>
            <person name="Pearson M."/>
            <person name="Priest M."/>
            <person name="Roberts A."/>
            <person name="Saif S."/>
            <person name="Shea T."/>
            <person name="Shenoy N."/>
            <person name="Sisk P."/>
            <person name="Stolte C."/>
            <person name="Sykes S."/>
            <person name="Yandava C."/>
            <person name="Wortman J."/>
            <person name="Nusbaum C."/>
            <person name="Birren B."/>
        </authorList>
    </citation>
    <scope>NUCLEOTIDE SEQUENCE</scope>
    <source>
        <strain evidence="2">R3-111a-1</strain>
    </source>
</reference>
<evidence type="ECO:0000313" key="3">
    <source>
        <dbReference type="EnsemblFungi" id="EJT72767"/>
    </source>
</evidence>
<sequence>MQPTICGIGGGGDGSSRVRIDARFGLWGRGAGGGMSRALGEAEDASERPQLGRLHSRGLTPGGDRPTELRACMAADTGRAGPSRVLSEGGQATLGVVGEVLSAEPIREINMFLILELARPAFIPFAQGQGKKGNGNAALCDTVVTWKRMVLESCRRPGCTRAGFV</sequence>
<name>J3P7Y4_GAET3</name>
<protein>
    <submittedName>
        <fullName evidence="2 3">Uncharacterized protein</fullName>
    </submittedName>
</protein>
<reference evidence="3" key="4">
    <citation type="journal article" date="2015" name="G3 (Bethesda)">
        <title>Genome sequences of three phytopathogenic species of the Magnaporthaceae family of fungi.</title>
        <authorList>
            <person name="Okagaki L.H."/>
            <person name="Nunes C.C."/>
            <person name="Sailsbery J."/>
            <person name="Clay B."/>
            <person name="Brown D."/>
            <person name="John T."/>
            <person name="Oh Y."/>
            <person name="Young N."/>
            <person name="Fitzgerald M."/>
            <person name="Haas B.J."/>
            <person name="Zeng Q."/>
            <person name="Young S."/>
            <person name="Adiconis X."/>
            <person name="Fan L."/>
            <person name="Levin J.Z."/>
            <person name="Mitchell T.K."/>
            <person name="Okubara P.A."/>
            <person name="Farman M.L."/>
            <person name="Kohn L.M."/>
            <person name="Birren B."/>
            <person name="Ma L.-J."/>
            <person name="Dean R.A."/>
        </authorList>
    </citation>
    <scope>NUCLEOTIDE SEQUENCE</scope>
    <source>
        <strain evidence="3">R3-111a-1</strain>
    </source>
</reference>
<dbReference type="Proteomes" id="UP000006039">
    <property type="component" value="Unassembled WGS sequence"/>
</dbReference>
<keyword evidence="4" id="KW-1185">Reference proteome</keyword>
<dbReference type="EnsemblFungi" id="EJT72767">
    <property type="protein sequence ID" value="EJT72767"/>
    <property type="gene ID" value="GGTG_09623"/>
</dbReference>
<reference evidence="3" key="5">
    <citation type="submission" date="2018-04" db="UniProtKB">
        <authorList>
            <consortium name="EnsemblFungi"/>
        </authorList>
    </citation>
    <scope>IDENTIFICATION</scope>
    <source>
        <strain evidence="3">R3-111a-1</strain>
    </source>
</reference>
<feature type="region of interest" description="Disordered" evidence="1">
    <location>
        <begin position="40"/>
        <end position="65"/>
    </location>
</feature>
<evidence type="ECO:0000256" key="1">
    <source>
        <dbReference type="SAM" id="MobiDB-lite"/>
    </source>
</evidence>
<dbReference type="GeneID" id="20350081"/>
<gene>
    <name evidence="3" type="primary">20350081</name>
    <name evidence="2" type="ORF">GGTG_09623</name>
</gene>
<reference evidence="2" key="2">
    <citation type="submission" date="2010-07" db="EMBL/GenBank/DDBJ databases">
        <authorList>
            <consortium name="The Broad Institute Genome Sequencing Platform"/>
            <consortium name="Broad Institute Genome Sequencing Center for Infectious Disease"/>
            <person name="Ma L.-J."/>
            <person name="Dead R."/>
            <person name="Young S."/>
            <person name="Zeng Q."/>
            <person name="Koehrsen M."/>
            <person name="Alvarado L."/>
            <person name="Berlin A."/>
            <person name="Chapman S.B."/>
            <person name="Chen Z."/>
            <person name="Freedman E."/>
            <person name="Gellesch M."/>
            <person name="Goldberg J."/>
            <person name="Griggs A."/>
            <person name="Gujja S."/>
            <person name="Heilman E.R."/>
            <person name="Heiman D."/>
            <person name="Hepburn T."/>
            <person name="Howarth C."/>
            <person name="Jen D."/>
            <person name="Larson L."/>
            <person name="Mehta T."/>
            <person name="Neiman D."/>
            <person name="Pearson M."/>
            <person name="Roberts A."/>
            <person name="Saif S."/>
            <person name="Shea T."/>
            <person name="Shenoy N."/>
            <person name="Sisk P."/>
            <person name="Stolte C."/>
            <person name="Sykes S."/>
            <person name="Walk T."/>
            <person name="White J."/>
            <person name="Yandava C."/>
            <person name="Haas B."/>
            <person name="Nusbaum C."/>
            <person name="Birren B."/>
        </authorList>
    </citation>
    <scope>NUCLEOTIDE SEQUENCE</scope>
    <source>
        <strain evidence="2">R3-111a-1</strain>
    </source>
</reference>
<proteinExistence type="predicted"/>
<evidence type="ECO:0000313" key="2">
    <source>
        <dbReference type="EMBL" id="EJT72767.1"/>
    </source>
</evidence>
<evidence type="ECO:0000313" key="4">
    <source>
        <dbReference type="Proteomes" id="UP000006039"/>
    </source>
</evidence>
<dbReference type="RefSeq" id="XP_009225741.1">
    <property type="nucleotide sequence ID" value="XM_009227477.1"/>
</dbReference>
<accession>J3P7Y4</accession>